<dbReference type="AlphaFoldDB" id="A0A6G9YBY5"/>
<dbReference type="KEGG" id="nah:F5544_13170"/>
<dbReference type="Gene3D" id="2.60.120.260">
    <property type="entry name" value="Galactose-binding domain-like"/>
    <property type="match status" value="1"/>
</dbReference>
<evidence type="ECO:0008006" key="4">
    <source>
        <dbReference type="Google" id="ProtNLM"/>
    </source>
</evidence>
<feature type="signal peptide" evidence="1">
    <location>
        <begin position="1"/>
        <end position="23"/>
    </location>
</feature>
<accession>A0A6G9YBY5</accession>
<dbReference type="SUPFAM" id="SSF49785">
    <property type="entry name" value="Galactose-binding domain-like"/>
    <property type="match status" value="1"/>
</dbReference>
<evidence type="ECO:0000313" key="2">
    <source>
        <dbReference type="EMBL" id="QIS10523.1"/>
    </source>
</evidence>
<dbReference type="Proteomes" id="UP000503540">
    <property type="component" value="Chromosome"/>
</dbReference>
<proteinExistence type="predicted"/>
<dbReference type="InterPro" id="IPR008979">
    <property type="entry name" value="Galactose-bd-like_sf"/>
</dbReference>
<dbReference type="EMBL" id="CP046172">
    <property type="protein sequence ID" value="QIS10523.1"/>
    <property type="molecule type" value="Genomic_DNA"/>
</dbReference>
<name>A0A6G9YBY5_9NOCA</name>
<keyword evidence="3" id="KW-1185">Reference proteome</keyword>
<reference evidence="2 3" key="1">
    <citation type="journal article" date="2019" name="ACS Chem. Biol.">
        <title>Identification and Mobilization of a Cryptic Antibiotic Biosynthesis Gene Locus from a Human-Pathogenic Nocardia Isolate.</title>
        <authorList>
            <person name="Herisse M."/>
            <person name="Ishida K."/>
            <person name="Porter J.L."/>
            <person name="Howden B."/>
            <person name="Hertweck C."/>
            <person name="Stinear T.P."/>
            <person name="Pidot S.J."/>
        </authorList>
    </citation>
    <scope>NUCLEOTIDE SEQUENCE [LARGE SCALE GENOMIC DNA]</scope>
    <source>
        <strain evidence="2 3">AUSMDU00012717</strain>
    </source>
</reference>
<sequence length="178" mass="17498">MLEVFRCATRGAAALATAGYLCAAAAVAGGASPADNLVADPDFANGLGRWSAHIYNATTDSVDGRTAARTGDNGYVGQDVGVVTGGRYIFSVLVWADPSGGSVLAIALDGPNGIPYVSQQVGSSTPTVVSGTFTATSPTLYVACQSTGGAGGWCTDFSVVPATGPATNTGSASSGSAH</sequence>
<dbReference type="RefSeq" id="WP_167473491.1">
    <property type="nucleotide sequence ID" value="NZ_CP046172.1"/>
</dbReference>
<protein>
    <recommendedName>
        <fullName evidence="4">CBM6 domain-containing protein</fullName>
    </recommendedName>
</protein>
<gene>
    <name evidence="2" type="ORF">F5544_13170</name>
</gene>
<evidence type="ECO:0000256" key="1">
    <source>
        <dbReference type="SAM" id="SignalP"/>
    </source>
</evidence>
<evidence type="ECO:0000313" key="3">
    <source>
        <dbReference type="Proteomes" id="UP000503540"/>
    </source>
</evidence>
<organism evidence="2 3">
    <name type="scientific">Nocardia arthritidis</name>
    <dbReference type="NCBI Taxonomy" id="228602"/>
    <lineage>
        <taxon>Bacteria</taxon>
        <taxon>Bacillati</taxon>
        <taxon>Actinomycetota</taxon>
        <taxon>Actinomycetes</taxon>
        <taxon>Mycobacteriales</taxon>
        <taxon>Nocardiaceae</taxon>
        <taxon>Nocardia</taxon>
    </lineage>
</organism>
<feature type="chain" id="PRO_5038590451" description="CBM6 domain-containing protein" evidence="1">
    <location>
        <begin position="24"/>
        <end position="178"/>
    </location>
</feature>
<keyword evidence="1" id="KW-0732">Signal</keyword>